<dbReference type="Proteomes" id="UP000054387">
    <property type="component" value="Unassembled WGS sequence"/>
</dbReference>
<keyword evidence="2" id="KW-1185">Reference proteome</keyword>
<sequence length="66" mass="7729">MFAAPKRLHIMLFERSDARIDVFGHLEWSPYNPFAALWHTSAVGEWRSTRVFVEHIRNSASEELTI</sequence>
<gene>
    <name evidence="1" type="ORF">AUR64_18105</name>
</gene>
<evidence type="ECO:0000313" key="2">
    <source>
        <dbReference type="Proteomes" id="UP000054387"/>
    </source>
</evidence>
<dbReference type="AlphaFoldDB" id="A0A0W1R5Q5"/>
<organism evidence="1 2">
    <name type="scientific">Haloprofundus marisrubri</name>
    <dbReference type="NCBI Taxonomy" id="1514971"/>
    <lineage>
        <taxon>Archaea</taxon>
        <taxon>Methanobacteriati</taxon>
        <taxon>Methanobacteriota</taxon>
        <taxon>Stenosarchaea group</taxon>
        <taxon>Halobacteria</taxon>
        <taxon>Halobacteriales</taxon>
        <taxon>Haloferacaceae</taxon>
        <taxon>Haloprofundus</taxon>
    </lineage>
</organism>
<dbReference type="EMBL" id="LOPU01000030">
    <property type="protein sequence ID" value="KTG08587.1"/>
    <property type="molecule type" value="Genomic_DNA"/>
</dbReference>
<protein>
    <submittedName>
        <fullName evidence="1">Uncharacterized protein</fullName>
    </submittedName>
</protein>
<comment type="caution">
    <text evidence="1">The sequence shown here is derived from an EMBL/GenBank/DDBJ whole genome shotgun (WGS) entry which is preliminary data.</text>
</comment>
<evidence type="ECO:0000313" key="1">
    <source>
        <dbReference type="EMBL" id="KTG08587.1"/>
    </source>
</evidence>
<proteinExistence type="predicted"/>
<accession>A0A0W1R5Q5</accession>
<name>A0A0W1R5Q5_9EURY</name>
<reference evidence="1 2" key="1">
    <citation type="submission" date="2015-12" db="EMBL/GenBank/DDBJ databases">
        <title>Haloprofundus marisrubri gen. nov., sp. nov., an extremely halophilic archaeon isolated from the Discovery deep brine-seawater interface in the Red Sea.</title>
        <authorList>
            <person name="Zhang G."/>
            <person name="Stingl U."/>
            <person name="Rashid M."/>
        </authorList>
    </citation>
    <scope>NUCLEOTIDE SEQUENCE [LARGE SCALE GENOMIC DNA]</scope>
    <source>
        <strain evidence="1 2">SB9</strain>
    </source>
</reference>